<proteinExistence type="predicted"/>
<dbReference type="InterPro" id="IPR011856">
    <property type="entry name" value="tRNA_endonuc-like_dom_sf"/>
</dbReference>
<comment type="caution">
    <text evidence="3">The sequence shown here is derived from an EMBL/GenBank/DDBJ whole genome shotgun (WGS) entry which is preliminary data.</text>
</comment>
<dbReference type="GO" id="GO:0009307">
    <property type="term" value="P:DNA restriction-modification system"/>
    <property type="evidence" value="ECO:0007669"/>
    <property type="project" value="InterPro"/>
</dbReference>
<evidence type="ECO:0000313" key="4">
    <source>
        <dbReference type="Proteomes" id="UP000175971"/>
    </source>
</evidence>
<feature type="transmembrane region" description="Helical" evidence="1">
    <location>
        <begin position="52"/>
        <end position="70"/>
    </location>
</feature>
<dbReference type="SUPFAM" id="SSF52980">
    <property type="entry name" value="Restriction endonuclease-like"/>
    <property type="match status" value="1"/>
</dbReference>
<dbReference type="InterPro" id="IPR052906">
    <property type="entry name" value="Type_IV_Methyl-Rstrct_Enzyme"/>
</dbReference>
<dbReference type="InterPro" id="IPR007560">
    <property type="entry name" value="Restrct_endonuc_IV_Mrr"/>
</dbReference>
<dbReference type="EMBL" id="LJGZ01000083">
    <property type="protein sequence ID" value="OEV19508.1"/>
    <property type="molecule type" value="Genomic_DNA"/>
</dbReference>
<name>A0A1E7LTN8_9ACTN</name>
<feature type="domain" description="Restriction endonuclease type IV Mrr" evidence="2">
    <location>
        <begin position="114"/>
        <end position="224"/>
    </location>
</feature>
<dbReference type="Gene3D" id="3.40.1350.10">
    <property type="match status" value="1"/>
</dbReference>
<evidence type="ECO:0000256" key="1">
    <source>
        <dbReference type="SAM" id="Phobius"/>
    </source>
</evidence>
<dbReference type="RefSeq" id="WP_070201698.1">
    <property type="nucleotide sequence ID" value="NZ_LJGZ01000083.1"/>
</dbReference>
<dbReference type="PATRIC" id="fig|518642.7.peg.4777"/>
<dbReference type="GO" id="GO:0015666">
    <property type="term" value="F:restriction endodeoxyribonuclease activity"/>
    <property type="evidence" value="ECO:0007669"/>
    <property type="project" value="TreeGrafter"/>
</dbReference>
<sequence>MFNEDGSLDPLLKFLLYAVLALAIGKMLWEWLTEDVSRWITVDLWGLIADHPWWTGFIAVGALCLIILLAKLLSLLFGAGTYAYVDSEEDYTSAAAPGEAADPDVLTFKMKQLAAMSATGFEQACADLLARDGFLTPRRVGGAGDLGVDVSARDHDDRLLILQCKQYKAPVGSGHVQKFNGTARLHHGADLPIMIALNGFTEPAIGFAAHHDLILMGRPELKRWAHGQHLYDVLGIPSTTE</sequence>
<dbReference type="OrthoDB" id="5181666at2"/>
<evidence type="ECO:0000313" key="3">
    <source>
        <dbReference type="EMBL" id="OEV19508.1"/>
    </source>
</evidence>
<dbReference type="InterPro" id="IPR011335">
    <property type="entry name" value="Restrct_endonuc-II-like"/>
</dbReference>
<reference evidence="3 4" key="1">
    <citation type="journal article" date="2016" name="Front. Microbiol.">
        <title>Comparative Genomics Analysis of Streptomyces Species Reveals Their Adaptation to the Marine Environment and Their Diversity at the Genomic Level.</title>
        <authorList>
            <person name="Tian X."/>
            <person name="Zhang Z."/>
            <person name="Yang T."/>
            <person name="Chen M."/>
            <person name="Li J."/>
            <person name="Chen F."/>
            <person name="Yang J."/>
            <person name="Li W."/>
            <person name="Zhang B."/>
            <person name="Zhang Z."/>
            <person name="Wu J."/>
            <person name="Zhang C."/>
            <person name="Long L."/>
            <person name="Xiao J."/>
        </authorList>
    </citation>
    <scope>NUCLEOTIDE SEQUENCE [LARGE SCALE GENOMIC DNA]</scope>
    <source>
        <strain evidence="3 4">SCSIO M10372</strain>
    </source>
</reference>
<keyword evidence="1" id="KW-1133">Transmembrane helix</keyword>
<feature type="transmembrane region" description="Helical" evidence="1">
    <location>
        <begin position="12"/>
        <end position="32"/>
    </location>
</feature>
<dbReference type="GO" id="GO:0003677">
    <property type="term" value="F:DNA binding"/>
    <property type="evidence" value="ECO:0007669"/>
    <property type="project" value="InterPro"/>
</dbReference>
<dbReference type="PANTHER" id="PTHR30015:SF6">
    <property type="entry name" value="SLL1429 PROTEIN"/>
    <property type="match status" value="1"/>
</dbReference>
<gene>
    <name evidence="3" type="ORF">AN221_17065</name>
</gene>
<dbReference type="Pfam" id="PF04471">
    <property type="entry name" value="Mrr_cat"/>
    <property type="match status" value="1"/>
</dbReference>
<dbReference type="Proteomes" id="UP000175971">
    <property type="component" value="Unassembled WGS sequence"/>
</dbReference>
<keyword evidence="1" id="KW-0812">Transmembrane</keyword>
<keyword evidence="1" id="KW-0472">Membrane</keyword>
<evidence type="ECO:0000259" key="2">
    <source>
        <dbReference type="Pfam" id="PF04471"/>
    </source>
</evidence>
<accession>A0A1E7LTN8</accession>
<organism evidence="3 4">
    <name type="scientific">Streptomyces nanshensis</name>
    <dbReference type="NCBI Taxonomy" id="518642"/>
    <lineage>
        <taxon>Bacteria</taxon>
        <taxon>Bacillati</taxon>
        <taxon>Actinomycetota</taxon>
        <taxon>Actinomycetes</taxon>
        <taxon>Kitasatosporales</taxon>
        <taxon>Streptomycetaceae</taxon>
        <taxon>Streptomyces</taxon>
    </lineage>
</organism>
<dbReference type="PANTHER" id="PTHR30015">
    <property type="entry name" value="MRR RESTRICTION SYSTEM PROTEIN"/>
    <property type="match status" value="1"/>
</dbReference>
<protein>
    <recommendedName>
        <fullName evidence="2">Restriction endonuclease type IV Mrr domain-containing protein</fullName>
    </recommendedName>
</protein>
<dbReference type="AlphaFoldDB" id="A0A1E7LTN8"/>
<keyword evidence="4" id="KW-1185">Reference proteome</keyword>